<name>A0A8S0WEY3_CYCAE</name>
<reference evidence="1 2" key="1">
    <citation type="submission" date="2020-01" db="EMBL/GenBank/DDBJ databases">
        <authorList>
            <person name="Gupta K D."/>
        </authorList>
    </citation>
    <scope>NUCLEOTIDE SEQUENCE [LARGE SCALE GENOMIC DNA]</scope>
</reference>
<dbReference type="AlphaFoldDB" id="A0A8S0WEY3"/>
<dbReference type="EMBL" id="CACVBS010000059">
    <property type="protein sequence ID" value="CAA7267380.1"/>
    <property type="molecule type" value="Genomic_DNA"/>
</dbReference>
<evidence type="ECO:0000313" key="1">
    <source>
        <dbReference type="EMBL" id="CAA7267380.1"/>
    </source>
</evidence>
<proteinExistence type="predicted"/>
<keyword evidence="2" id="KW-1185">Reference proteome</keyword>
<comment type="caution">
    <text evidence="1">The sequence shown here is derived from an EMBL/GenBank/DDBJ whole genome shotgun (WGS) entry which is preliminary data.</text>
</comment>
<evidence type="ECO:0000313" key="2">
    <source>
        <dbReference type="Proteomes" id="UP000467700"/>
    </source>
</evidence>
<organism evidence="1 2">
    <name type="scientific">Cyclocybe aegerita</name>
    <name type="common">Black poplar mushroom</name>
    <name type="synonym">Agrocybe aegerita</name>
    <dbReference type="NCBI Taxonomy" id="1973307"/>
    <lineage>
        <taxon>Eukaryota</taxon>
        <taxon>Fungi</taxon>
        <taxon>Dikarya</taxon>
        <taxon>Basidiomycota</taxon>
        <taxon>Agaricomycotina</taxon>
        <taxon>Agaricomycetes</taxon>
        <taxon>Agaricomycetidae</taxon>
        <taxon>Agaricales</taxon>
        <taxon>Agaricineae</taxon>
        <taxon>Bolbitiaceae</taxon>
        <taxon>Cyclocybe</taxon>
    </lineage>
</organism>
<sequence>MGTYINDSWGCGLARDTLLYEPYGRTFPHDQAILLSPWDELSVPHKKRKQVFSSLLMIIDIQVDPNLMTFTPPDAAREKLVRELEYWCGEKRKERLKRWYELGGWMNWALNTYPLLCPMLNNFYPNLVGRKDSTSSVWVNNSICKDFHWGRRLLDNSSRVFLLKSLLWDFDNTTSLVYCDVCPKGMGFWYPNLGLGFYSPTPSHANPELIFYFEALCILSALYDAHLCSPPRGDGHFIIFTDNSNTVDIFESTHYMHFLLIITFSKPQSTFSYSATTAYMFCTYQGLDLGTMFEDLVF</sequence>
<accession>A0A8S0WEY3</accession>
<gene>
    <name evidence="1" type="ORF">AAE3_LOCUS9614</name>
</gene>
<dbReference type="OrthoDB" id="198652at2759"/>
<protein>
    <submittedName>
        <fullName evidence="1">Uncharacterized protein</fullName>
    </submittedName>
</protein>
<dbReference type="Proteomes" id="UP000467700">
    <property type="component" value="Unassembled WGS sequence"/>
</dbReference>